<dbReference type="Proteomes" id="UP001217838">
    <property type="component" value="Unassembled WGS sequence"/>
</dbReference>
<feature type="compositionally biased region" description="Low complexity" evidence="1">
    <location>
        <begin position="1"/>
        <end position="31"/>
    </location>
</feature>
<keyword evidence="3" id="KW-1185">Reference proteome</keyword>
<dbReference type="InterPro" id="IPR029058">
    <property type="entry name" value="AB_hydrolase_fold"/>
</dbReference>
<gene>
    <name evidence="2" type="ORF">POL58_47885</name>
</gene>
<protein>
    <submittedName>
        <fullName evidence="2">Uncharacterized protein</fullName>
    </submittedName>
</protein>
<evidence type="ECO:0000313" key="3">
    <source>
        <dbReference type="Proteomes" id="UP001217838"/>
    </source>
</evidence>
<evidence type="ECO:0000256" key="1">
    <source>
        <dbReference type="SAM" id="MobiDB-lite"/>
    </source>
</evidence>
<dbReference type="RefSeq" id="WP_272010751.1">
    <property type="nucleotide sequence ID" value="NZ_JAQNDN010000028.1"/>
</dbReference>
<name>A0ABT5BPD7_9BACT</name>
<comment type="caution">
    <text evidence="2">The sequence shown here is derived from an EMBL/GenBank/DDBJ whole genome shotgun (WGS) entry which is preliminary data.</text>
</comment>
<dbReference type="EMBL" id="JAQNDN010000028">
    <property type="protein sequence ID" value="MDC0675558.1"/>
    <property type="molecule type" value="Genomic_DNA"/>
</dbReference>
<dbReference type="Gene3D" id="3.40.50.1820">
    <property type="entry name" value="alpha/beta hydrolase"/>
    <property type="match status" value="1"/>
</dbReference>
<organism evidence="2 3">
    <name type="scientific">Nannocystis radixulma</name>
    <dbReference type="NCBI Taxonomy" id="2995305"/>
    <lineage>
        <taxon>Bacteria</taxon>
        <taxon>Pseudomonadati</taxon>
        <taxon>Myxococcota</taxon>
        <taxon>Polyangia</taxon>
        <taxon>Nannocystales</taxon>
        <taxon>Nannocystaceae</taxon>
        <taxon>Nannocystis</taxon>
    </lineage>
</organism>
<dbReference type="SUPFAM" id="SSF53474">
    <property type="entry name" value="alpha/beta-Hydrolases"/>
    <property type="match status" value="1"/>
</dbReference>
<sequence>MSAPTTGPTSTDTSTTSVPTTTSDDPTTGGPWELGACNPIDPALRILPYPSLFHMREAETATGWRVAFPTEALPVNSNMVEIDPVYLNEKDGFSTLGALLFYFADVDLAGTVGHQNLAEFADEGAKTVLLDVETGERVPHWIELDMTAPTPAQRLVVMHPATPLRHGKRYVVGVRGLQTTMGAPVAASPAFAALRDDVATDDGSVEGQRAHYELDVFPALAAAGFARADLQLAWDFVTVSRENSLGRMQWLRDDVLDAIGPSGPPYVIESVTDADCADADTTIGRTVVAEMTVPLYTVTDEPGTLLTRGPDGLPFRNGEKEVEVLIRIPCSLIDQPTATSGRVLQYGHGLLGGKGEAESGYLGRMANDNKWIIVASDWTGMKSEDTIGVVAVLTENPTDFPAIPERSMQGFTEFIAAMRLATGALVDEPTLQFTAGDNSTYSAIDPSRRSYYGNSQGGILGGAYLALSPDIERGVLGVGGMPYVLLLPRSADFDQFFALLKSYYPDHRDIMVLISLLQNLWDPGEAAGWAWAMNREPDPAVGAKQVLLQVAIGDAQVTTLGAHIQARAYGAATVAPQTRPVFGVEEKAPGFTGSALVEWRYTDIPDEPVTNVPPDKAFDPHECPRREAAAQQQLRDFLETGVVNQYCDGPCEGLRSVTCP</sequence>
<accession>A0ABT5BPD7</accession>
<proteinExistence type="predicted"/>
<evidence type="ECO:0000313" key="2">
    <source>
        <dbReference type="EMBL" id="MDC0675558.1"/>
    </source>
</evidence>
<reference evidence="2 3" key="1">
    <citation type="submission" date="2022-11" db="EMBL/GenBank/DDBJ databases">
        <title>Minimal conservation of predation-associated metabolite biosynthetic gene clusters underscores biosynthetic potential of Myxococcota including descriptions for ten novel species: Archangium lansinium sp. nov., Myxococcus landrumus sp. nov., Nannocystis bai.</title>
        <authorList>
            <person name="Ahearne A."/>
            <person name="Stevens C."/>
            <person name="Dowd S."/>
        </authorList>
    </citation>
    <scope>NUCLEOTIDE SEQUENCE [LARGE SCALE GENOMIC DNA]</scope>
    <source>
        <strain evidence="2 3">NCELM</strain>
    </source>
</reference>
<feature type="region of interest" description="Disordered" evidence="1">
    <location>
        <begin position="1"/>
        <end position="33"/>
    </location>
</feature>